<name>A0A0D1XEI9_ANEMI</name>
<dbReference type="RefSeq" id="WP_043068675.1">
    <property type="nucleotide sequence ID" value="NZ_BJOA01000065.1"/>
</dbReference>
<dbReference type="InterPro" id="IPR000277">
    <property type="entry name" value="Cys/Met-Metab_PyrdxlP-dep_enz"/>
</dbReference>
<dbReference type="OrthoDB" id="9780685at2"/>
<dbReference type="InterPro" id="IPR015421">
    <property type="entry name" value="PyrdxlP-dep_Trfase_major"/>
</dbReference>
<dbReference type="PIRSF" id="PIRSF001434">
    <property type="entry name" value="CGS"/>
    <property type="match status" value="1"/>
</dbReference>
<dbReference type="Proteomes" id="UP000037269">
    <property type="component" value="Unassembled WGS sequence"/>
</dbReference>
<evidence type="ECO:0000256" key="4">
    <source>
        <dbReference type="PIRSR" id="PIRSR001434-2"/>
    </source>
</evidence>
<dbReference type="GO" id="GO:0003962">
    <property type="term" value="F:cystathionine gamma-synthase activity"/>
    <property type="evidence" value="ECO:0007669"/>
    <property type="project" value="UniProtKB-EC"/>
</dbReference>
<dbReference type="Gene3D" id="3.90.1150.10">
    <property type="entry name" value="Aspartate Aminotransferase, domain 1"/>
    <property type="match status" value="1"/>
</dbReference>
<keyword evidence="6" id="KW-0808">Transferase</keyword>
<evidence type="ECO:0000256" key="2">
    <source>
        <dbReference type="ARBA" id="ARBA00009077"/>
    </source>
</evidence>
<dbReference type="GeneID" id="42303834"/>
<dbReference type="FunFam" id="3.90.1150.10:FF:000033">
    <property type="entry name" value="Cystathionine gamma-synthase"/>
    <property type="match status" value="1"/>
</dbReference>
<dbReference type="EMBL" id="LGUG01000002">
    <property type="protein sequence ID" value="KON99368.1"/>
    <property type="molecule type" value="Genomic_DNA"/>
</dbReference>
<dbReference type="InterPro" id="IPR015424">
    <property type="entry name" value="PyrdxlP-dep_Trfase"/>
</dbReference>
<dbReference type="Gene3D" id="3.40.640.10">
    <property type="entry name" value="Type I PLP-dependent aspartate aminotransferase-like (Major domain)"/>
    <property type="match status" value="1"/>
</dbReference>
<keyword evidence="3 4" id="KW-0663">Pyridoxal phosphate</keyword>
<evidence type="ECO:0000313" key="6">
    <source>
        <dbReference type="EMBL" id="KON99368.1"/>
    </source>
</evidence>
<evidence type="ECO:0000256" key="1">
    <source>
        <dbReference type="ARBA" id="ARBA00001933"/>
    </source>
</evidence>
<dbReference type="EC" id="2.5.1.48" evidence="6"/>
<dbReference type="PROSITE" id="PS00868">
    <property type="entry name" value="CYS_MET_METAB_PP"/>
    <property type="match status" value="1"/>
</dbReference>
<keyword evidence="7" id="KW-1185">Reference proteome</keyword>
<protein>
    <submittedName>
        <fullName evidence="6">Cystathionine gamma-synthase</fullName>
        <ecNumber evidence="6">2.5.1.48</ecNumber>
    </submittedName>
</protein>
<evidence type="ECO:0000256" key="5">
    <source>
        <dbReference type="RuleBase" id="RU362118"/>
    </source>
</evidence>
<evidence type="ECO:0000256" key="3">
    <source>
        <dbReference type="ARBA" id="ARBA00022898"/>
    </source>
</evidence>
<gene>
    <name evidence="6" type="ORF">AF333_01205</name>
</gene>
<dbReference type="GO" id="GO:0005737">
    <property type="term" value="C:cytoplasm"/>
    <property type="evidence" value="ECO:0007669"/>
    <property type="project" value="TreeGrafter"/>
</dbReference>
<comment type="similarity">
    <text evidence="2 5">Belongs to the trans-sulfuration enzymes family.</text>
</comment>
<evidence type="ECO:0000313" key="7">
    <source>
        <dbReference type="Proteomes" id="UP000037269"/>
    </source>
</evidence>
<dbReference type="CDD" id="cd00614">
    <property type="entry name" value="CGS_like"/>
    <property type="match status" value="1"/>
</dbReference>
<comment type="caution">
    <text evidence="6">The sequence shown here is derived from an EMBL/GenBank/DDBJ whole genome shotgun (WGS) entry which is preliminary data.</text>
</comment>
<proteinExistence type="inferred from homology"/>
<dbReference type="Pfam" id="PF01053">
    <property type="entry name" value="Cys_Met_Meta_PP"/>
    <property type="match status" value="1"/>
</dbReference>
<comment type="cofactor">
    <cofactor evidence="1 5">
        <name>pyridoxal 5'-phosphate</name>
        <dbReference type="ChEBI" id="CHEBI:597326"/>
    </cofactor>
</comment>
<dbReference type="SUPFAM" id="SSF53383">
    <property type="entry name" value="PLP-dependent transferases"/>
    <property type="match status" value="1"/>
</dbReference>
<reference evidence="6 7" key="1">
    <citation type="submission" date="2015-07" db="EMBL/GenBank/DDBJ databases">
        <title>Fjat-14205 dsm 2895.</title>
        <authorList>
            <person name="Liu B."/>
            <person name="Wang J."/>
            <person name="Zhu Y."/>
            <person name="Liu G."/>
            <person name="Chen Q."/>
            <person name="Chen Z."/>
            <person name="Lan J."/>
            <person name="Che J."/>
            <person name="Ge C."/>
            <person name="Shi H."/>
            <person name="Pan Z."/>
            <person name="Liu X."/>
        </authorList>
    </citation>
    <scope>NUCLEOTIDE SEQUENCE [LARGE SCALE GENOMIC DNA]</scope>
    <source>
        <strain evidence="6 7">DSM 2895</strain>
    </source>
</reference>
<dbReference type="AlphaFoldDB" id="A0A0D1XEI9"/>
<dbReference type="InterPro" id="IPR015422">
    <property type="entry name" value="PyrdxlP-dep_Trfase_small"/>
</dbReference>
<accession>A0A0D1XEI9</accession>
<dbReference type="PATRIC" id="fig|47500.8.peg.4272"/>
<dbReference type="GO" id="GO:0030170">
    <property type="term" value="F:pyridoxal phosphate binding"/>
    <property type="evidence" value="ECO:0007669"/>
    <property type="project" value="InterPro"/>
</dbReference>
<feature type="modified residue" description="N6-(pyridoxal phosphate)lysine" evidence="4">
    <location>
        <position position="195"/>
    </location>
</feature>
<organism evidence="6 7">
    <name type="scientific">Aneurinibacillus migulanus</name>
    <name type="common">Bacillus migulanus</name>
    <dbReference type="NCBI Taxonomy" id="47500"/>
    <lineage>
        <taxon>Bacteria</taxon>
        <taxon>Bacillati</taxon>
        <taxon>Bacillota</taxon>
        <taxon>Bacilli</taxon>
        <taxon>Bacillales</taxon>
        <taxon>Paenibacillaceae</taxon>
        <taxon>Aneurinibacillus group</taxon>
        <taxon>Aneurinibacillus</taxon>
    </lineage>
</organism>
<dbReference type="GO" id="GO:0009086">
    <property type="term" value="P:methionine biosynthetic process"/>
    <property type="evidence" value="ECO:0007669"/>
    <property type="project" value="UniProtKB-ARBA"/>
</dbReference>
<dbReference type="GO" id="GO:0016846">
    <property type="term" value="F:carbon-sulfur lyase activity"/>
    <property type="evidence" value="ECO:0007669"/>
    <property type="project" value="TreeGrafter"/>
</dbReference>
<dbReference type="PANTHER" id="PTHR11808:SF90">
    <property type="entry name" value="CYSTATHIONINE GAMMA-SYNTHASE"/>
    <property type="match status" value="1"/>
</dbReference>
<dbReference type="InterPro" id="IPR054542">
    <property type="entry name" value="Cys_met_metab_PP"/>
</dbReference>
<sequence length="378" mass="41179">MNMETLLVRAGMEKDNTTGAISTPIYQSATFQHPELGISTGYDYSRTANPTRTALEQAIAALEGGTKGFAFSSGMAAITTVLFLFKPGDHLVVSEDLYGGTYRLLAQVFHELGITASFVDTSCIEKVEAAICPETRALFIETPTNPLMKITDLRRITDLAKARDLLLIVDNTFMTPYLQQPLACGADITLHSATKYLGGHNDTVAGLVAVREEELGERIGLLQNACGAILGPQDSWLILRGIKTLAVRLERQQQNALALAQWLQKHPEVEAVYYPGLPEHPGHHLASEQASGFGAMLSFSVRNSDLVPRILKNIKVITFAESLGGVESLITFPARQTHADIPEEVRAQLGITDRLLRLSVGIENIDDLLIDLEGALRC</sequence>
<dbReference type="PANTHER" id="PTHR11808">
    <property type="entry name" value="TRANS-SULFURATION ENZYME FAMILY MEMBER"/>
    <property type="match status" value="1"/>
</dbReference>
<dbReference type="FunFam" id="3.40.640.10:FF:000009">
    <property type="entry name" value="Cystathionine gamma-synthase homolog"/>
    <property type="match status" value="1"/>
</dbReference>
<dbReference type="GO" id="GO:0019346">
    <property type="term" value="P:transsulfuration"/>
    <property type="evidence" value="ECO:0007669"/>
    <property type="project" value="InterPro"/>
</dbReference>
<dbReference type="STRING" id="47500.AF333_01205"/>